<dbReference type="SUPFAM" id="SSF48179">
    <property type="entry name" value="6-phosphogluconate dehydrogenase C-terminal domain-like"/>
    <property type="match status" value="1"/>
</dbReference>
<evidence type="ECO:0000256" key="4">
    <source>
        <dbReference type="PIRSR" id="PIRSR000103-1"/>
    </source>
</evidence>
<dbReference type="InterPro" id="IPR013328">
    <property type="entry name" value="6PGD_dom2"/>
</dbReference>
<dbReference type="AlphaFoldDB" id="A0A8T8HZ78"/>
<sequence>MRVHHRGGRFAGNSTKGRPVVKSVAVLGTGMMGAGMARSLLRAGLAVAVWNRSADKARPLAQDGAVVADSPAEAVASADVVLTVLFDADSTAAVMDGLALADGAVWVQSGTVGLEGTERLAELAGGTPFVDAPVLGTRKPAEEGELTVLAAGPPALRERVAPVFDAIGARTVWAGERPGDGQRLKLAANSWVLSITAATAQAVALTRGLGLEPAAFLDAISGGAVDSGYAQVKGRAMIAGDFTPQFGVDGAVKDADLVLSAMRQAGTDDRLMRALHEQYRVAADHGGTEDMAAVVRAFGT</sequence>
<dbReference type="PIRSF" id="PIRSF000103">
    <property type="entry name" value="HIBADH"/>
    <property type="match status" value="1"/>
</dbReference>
<dbReference type="GO" id="GO:0050661">
    <property type="term" value="F:NADP binding"/>
    <property type="evidence" value="ECO:0007669"/>
    <property type="project" value="InterPro"/>
</dbReference>
<dbReference type="GO" id="GO:0051287">
    <property type="term" value="F:NAD binding"/>
    <property type="evidence" value="ECO:0007669"/>
    <property type="project" value="InterPro"/>
</dbReference>
<keyword evidence="3" id="KW-0520">NAD</keyword>
<evidence type="ECO:0000256" key="2">
    <source>
        <dbReference type="ARBA" id="ARBA00023002"/>
    </source>
</evidence>
<proteinExistence type="inferred from homology"/>
<accession>A0A8T8HZ78</accession>
<evidence type="ECO:0000313" key="7">
    <source>
        <dbReference type="EMBL" id="QTR03721.1"/>
    </source>
</evidence>
<dbReference type="PANTHER" id="PTHR43580:SF2">
    <property type="entry name" value="CYTOKINE-LIKE NUCLEAR FACTOR N-PAC"/>
    <property type="match status" value="1"/>
</dbReference>
<organism evidence="7 8">
    <name type="scientific">Saccharothrix algeriensis</name>
    <dbReference type="NCBI Taxonomy" id="173560"/>
    <lineage>
        <taxon>Bacteria</taxon>
        <taxon>Bacillati</taxon>
        <taxon>Actinomycetota</taxon>
        <taxon>Actinomycetes</taxon>
        <taxon>Pseudonocardiales</taxon>
        <taxon>Pseudonocardiaceae</taxon>
        <taxon>Saccharothrix</taxon>
    </lineage>
</organism>
<dbReference type="InterPro" id="IPR036291">
    <property type="entry name" value="NAD(P)-bd_dom_sf"/>
</dbReference>
<feature type="active site" evidence="4">
    <location>
        <position position="185"/>
    </location>
</feature>
<evidence type="ECO:0000256" key="3">
    <source>
        <dbReference type="ARBA" id="ARBA00023027"/>
    </source>
</evidence>
<dbReference type="Proteomes" id="UP000671828">
    <property type="component" value="Chromosome"/>
</dbReference>
<feature type="domain" description="6-phosphogluconate dehydrogenase NADP-binding" evidence="5">
    <location>
        <begin position="24"/>
        <end position="175"/>
    </location>
</feature>
<gene>
    <name evidence="7" type="ORF">J7S33_01310</name>
</gene>
<comment type="similarity">
    <text evidence="1">Belongs to the HIBADH-related family.</text>
</comment>
<dbReference type="Gene3D" id="3.40.50.720">
    <property type="entry name" value="NAD(P)-binding Rossmann-like Domain"/>
    <property type="match status" value="1"/>
</dbReference>
<dbReference type="InterPro" id="IPR008927">
    <property type="entry name" value="6-PGluconate_DH-like_C_sf"/>
</dbReference>
<dbReference type="Pfam" id="PF03446">
    <property type="entry name" value="NAD_binding_2"/>
    <property type="match status" value="1"/>
</dbReference>
<keyword evidence="2" id="KW-0560">Oxidoreductase</keyword>
<feature type="domain" description="3-hydroxyisobutyrate dehydrogenase-like NAD-binding" evidence="6">
    <location>
        <begin position="179"/>
        <end position="297"/>
    </location>
</feature>
<name>A0A8T8HZ78_9PSEU</name>
<evidence type="ECO:0000256" key="1">
    <source>
        <dbReference type="ARBA" id="ARBA00009080"/>
    </source>
</evidence>
<dbReference type="InterPro" id="IPR029154">
    <property type="entry name" value="HIBADH-like_NADP-bd"/>
</dbReference>
<dbReference type="GO" id="GO:0016491">
    <property type="term" value="F:oxidoreductase activity"/>
    <property type="evidence" value="ECO:0007669"/>
    <property type="project" value="UniProtKB-KW"/>
</dbReference>
<protein>
    <submittedName>
        <fullName evidence="7">NAD(P)-dependent oxidoreductase</fullName>
    </submittedName>
</protein>
<dbReference type="Gene3D" id="1.10.1040.10">
    <property type="entry name" value="N-(1-d-carboxylethyl)-l-norvaline Dehydrogenase, domain 2"/>
    <property type="match status" value="1"/>
</dbReference>
<dbReference type="SUPFAM" id="SSF51735">
    <property type="entry name" value="NAD(P)-binding Rossmann-fold domains"/>
    <property type="match status" value="1"/>
</dbReference>
<evidence type="ECO:0000259" key="6">
    <source>
        <dbReference type="Pfam" id="PF14833"/>
    </source>
</evidence>
<dbReference type="PANTHER" id="PTHR43580">
    <property type="entry name" value="OXIDOREDUCTASE GLYR1-RELATED"/>
    <property type="match status" value="1"/>
</dbReference>
<dbReference type="EMBL" id="CP072788">
    <property type="protein sequence ID" value="QTR03721.1"/>
    <property type="molecule type" value="Genomic_DNA"/>
</dbReference>
<dbReference type="InterPro" id="IPR015815">
    <property type="entry name" value="HIBADH-related"/>
</dbReference>
<reference evidence="7" key="1">
    <citation type="submission" date="2021-04" db="EMBL/GenBank/DDBJ databases">
        <title>Saccharothrix algeriensis WGS.</title>
        <authorList>
            <person name="Stuskova K."/>
            <person name="Hakalova E."/>
            <person name="Tebbal A.B."/>
            <person name="Eichmeier A."/>
        </authorList>
    </citation>
    <scope>NUCLEOTIDE SEQUENCE</scope>
    <source>
        <strain evidence="7">NRRL B-24137</strain>
    </source>
</reference>
<evidence type="ECO:0000313" key="8">
    <source>
        <dbReference type="Proteomes" id="UP000671828"/>
    </source>
</evidence>
<dbReference type="Pfam" id="PF14833">
    <property type="entry name" value="NAD_binding_11"/>
    <property type="match status" value="1"/>
</dbReference>
<dbReference type="InterPro" id="IPR051265">
    <property type="entry name" value="HIBADH-related_NP60_sf"/>
</dbReference>
<dbReference type="InterPro" id="IPR006115">
    <property type="entry name" value="6PGDH_NADP-bd"/>
</dbReference>
<evidence type="ECO:0000259" key="5">
    <source>
        <dbReference type="Pfam" id="PF03446"/>
    </source>
</evidence>